<dbReference type="InterPro" id="IPR000682">
    <property type="entry name" value="PCMT"/>
</dbReference>
<keyword evidence="9" id="KW-1185">Reference proteome</keyword>
<comment type="caution">
    <text evidence="8">The sequence shown here is derived from an EMBL/GenBank/DDBJ whole genome shotgun (WGS) entry which is preliminary data.</text>
</comment>
<keyword evidence="7" id="KW-0949">S-adenosyl-L-methionine</keyword>
<dbReference type="InterPro" id="IPR029063">
    <property type="entry name" value="SAM-dependent_MTases_sf"/>
</dbReference>
<evidence type="ECO:0000313" key="9">
    <source>
        <dbReference type="Proteomes" id="UP001210925"/>
    </source>
</evidence>
<organism evidence="8 9">
    <name type="scientific">Boothiomyces macroporosus</name>
    <dbReference type="NCBI Taxonomy" id="261099"/>
    <lineage>
        <taxon>Eukaryota</taxon>
        <taxon>Fungi</taxon>
        <taxon>Fungi incertae sedis</taxon>
        <taxon>Chytridiomycota</taxon>
        <taxon>Chytridiomycota incertae sedis</taxon>
        <taxon>Chytridiomycetes</taxon>
        <taxon>Rhizophydiales</taxon>
        <taxon>Terramycetaceae</taxon>
        <taxon>Boothiomyces</taxon>
    </lineage>
</organism>
<keyword evidence="5" id="KW-0489">Methyltransferase</keyword>
<dbReference type="PANTHER" id="PTHR11579:SF0">
    <property type="entry name" value="PROTEIN-L-ISOASPARTATE(D-ASPARTATE) O-METHYLTRANSFERASE"/>
    <property type="match status" value="1"/>
</dbReference>
<keyword evidence="6" id="KW-0808">Transferase</keyword>
<dbReference type="EMBL" id="JADGKB010000050">
    <property type="protein sequence ID" value="KAJ3256505.1"/>
    <property type="molecule type" value="Genomic_DNA"/>
</dbReference>
<keyword evidence="4" id="KW-0963">Cytoplasm</keyword>
<evidence type="ECO:0000256" key="6">
    <source>
        <dbReference type="ARBA" id="ARBA00022679"/>
    </source>
</evidence>
<proteinExistence type="inferred from homology"/>
<evidence type="ECO:0000256" key="2">
    <source>
        <dbReference type="ARBA" id="ARBA00005369"/>
    </source>
</evidence>
<accession>A0AAD5Y5A3</accession>
<evidence type="ECO:0000256" key="5">
    <source>
        <dbReference type="ARBA" id="ARBA00022603"/>
    </source>
</evidence>
<dbReference type="EC" id="2.1.1.77" evidence="3"/>
<dbReference type="Gene3D" id="3.40.50.150">
    <property type="entry name" value="Vaccinia Virus protein VP39"/>
    <property type="match status" value="1"/>
</dbReference>
<dbReference type="GO" id="GO:0004719">
    <property type="term" value="F:protein-L-isoaspartate (D-aspartate) O-methyltransferase activity"/>
    <property type="evidence" value="ECO:0007669"/>
    <property type="project" value="UniProtKB-EC"/>
</dbReference>
<gene>
    <name evidence="8" type="primary">PCMT1_2</name>
    <name evidence="8" type="ORF">HK103_005503</name>
</gene>
<protein>
    <recommendedName>
        <fullName evidence="3">protein-L-isoaspartate(D-aspartate) O-methyltransferase</fullName>
        <ecNumber evidence="3">2.1.1.77</ecNumber>
    </recommendedName>
</protein>
<dbReference type="Proteomes" id="UP001210925">
    <property type="component" value="Unassembled WGS sequence"/>
</dbReference>
<reference evidence="8" key="1">
    <citation type="submission" date="2020-05" db="EMBL/GenBank/DDBJ databases">
        <title>Phylogenomic resolution of chytrid fungi.</title>
        <authorList>
            <person name="Stajich J.E."/>
            <person name="Amses K."/>
            <person name="Simmons R."/>
            <person name="Seto K."/>
            <person name="Myers J."/>
            <person name="Bonds A."/>
            <person name="Quandt C.A."/>
            <person name="Barry K."/>
            <person name="Liu P."/>
            <person name="Grigoriev I."/>
            <person name="Longcore J.E."/>
            <person name="James T.Y."/>
        </authorList>
    </citation>
    <scope>NUCLEOTIDE SEQUENCE</scope>
    <source>
        <strain evidence="8">PLAUS21</strain>
    </source>
</reference>
<evidence type="ECO:0000256" key="1">
    <source>
        <dbReference type="ARBA" id="ARBA00004496"/>
    </source>
</evidence>
<evidence type="ECO:0000313" key="8">
    <source>
        <dbReference type="EMBL" id="KAJ3256505.1"/>
    </source>
</evidence>
<name>A0AAD5Y5A3_9FUNG</name>
<dbReference type="SUPFAM" id="SSF53335">
    <property type="entry name" value="S-adenosyl-L-methionine-dependent methyltransferases"/>
    <property type="match status" value="1"/>
</dbReference>
<evidence type="ECO:0000256" key="4">
    <source>
        <dbReference type="ARBA" id="ARBA00022490"/>
    </source>
</evidence>
<dbReference type="PANTHER" id="PTHR11579">
    <property type="entry name" value="PROTEIN-L-ISOASPARTATE O-METHYLTRANSFERASE"/>
    <property type="match status" value="1"/>
</dbReference>
<dbReference type="GO" id="GO:0032259">
    <property type="term" value="P:methylation"/>
    <property type="evidence" value="ECO:0007669"/>
    <property type="project" value="UniProtKB-KW"/>
</dbReference>
<dbReference type="CDD" id="cd02440">
    <property type="entry name" value="AdoMet_MTases"/>
    <property type="match status" value="1"/>
</dbReference>
<dbReference type="GO" id="GO:0005737">
    <property type="term" value="C:cytoplasm"/>
    <property type="evidence" value="ECO:0007669"/>
    <property type="project" value="UniProtKB-SubCell"/>
</dbReference>
<dbReference type="PROSITE" id="PS01279">
    <property type="entry name" value="PCMT"/>
    <property type="match status" value="1"/>
</dbReference>
<evidence type="ECO:0000256" key="7">
    <source>
        <dbReference type="ARBA" id="ARBA00022691"/>
    </source>
</evidence>
<comment type="similarity">
    <text evidence="2">Belongs to the methyltransferase superfamily. L-isoaspartyl/D-aspartyl protein methyltransferase family.</text>
</comment>
<evidence type="ECO:0000256" key="3">
    <source>
        <dbReference type="ARBA" id="ARBA00011890"/>
    </source>
</evidence>
<dbReference type="Pfam" id="PF01135">
    <property type="entry name" value="PCMT"/>
    <property type="match status" value="1"/>
</dbReference>
<sequence>MKMVDRKHYCLNPEEAYFDSPQFIGYNATISAPHMHAYALDYLEASCKEGSRVLDIGSGSGYLAACFAHMVGPKGKVVGIDHIPELVEQSKLNVQADHPALLENQLEFHVGDGRVGFEAAAPYDAIHVGAYHPTIPHQVHHPLT</sequence>
<dbReference type="AlphaFoldDB" id="A0AAD5Y5A3"/>
<comment type="subcellular location">
    <subcellularLocation>
        <location evidence="1">Cytoplasm</location>
    </subcellularLocation>
</comment>